<proteinExistence type="inferred from homology"/>
<evidence type="ECO:0000256" key="4">
    <source>
        <dbReference type="ARBA" id="ARBA00023157"/>
    </source>
</evidence>
<dbReference type="PANTHER" id="PTHR13887:SF14">
    <property type="entry name" value="DISULFIDE BOND FORMATION PROTEIN D"/>
    <property type="match status" value="1"/>
</dbReference>
<protein>
    <recommendedName>
        <fullName evidence="7">Thioredoxin-like fold domain-containing protein</fullName>
    </recommendedName>
</protein>
<sequence length="257" mass="27101">MADKPKRPARLDLKSGSGDGKFGRLIQIGGTAVVVIFAVVLVFYIVTNNHKKTPISGEGAVRVTSGKLVTDNGQPNGKPKAVVAFYEDFLCPACGNFERGFGPTVSKLIDIGAIAADYSMVTILDSPRTENYSSRAAAAAYCVADESIEAFRRFHAALYSTDIQPSETGTKFPDNARLIEIAREAGAAGKVPDCINSGKYISKVTGLAAASNIRATPTVRINGNEYDPSTPDALVAKIREIVGNIPGMDEASAAAKT</sequence>
<dbReference type="InterPro" id="IPR036249">
    <property type="entry name" value="Thioredoxin-like_sf"/>
</dbReference>
<dbReference type="OrthoDB" id="117402at2"/>
<keyword evidence="6" id="KW-0472">Membrane</keyword>
<keyword evidence="6" id="KW-0812">Transmembrane</keyword>
<dbReference type="InterPro" id="IPR012336">
    <property type="entry name" value="Thioredoxin-like_fold"/>
</dbReference>
<evidence type="ECO:0000313" key="8">
    <source>
        <dbReference type="EMBL" id="OBS00942.1"/>
    </source>
</evidence>
<name>A0A1A6BEX9_MYCGO</name>
<dbReference type="Proteomes" id="UP000093757">
    <property type="component" value="Unassembled WGS sequence"/>
</dbReference>
<keyword evidence="6" id="KW-1133">Transmembrane helix</keyword>
<dbReference type="PANTHER" id="PTHR13887">
    <property type="entry name" value="GLUTATHIONE S-TRANSFERASE KAPPA"/>
    <property type="match status" value="1"/>
</dbReference>
<evidence type="ECO:0000256" key="1">
    <source>
        <dbReference type="ARBA" id="ARBA00005791"/>
    </source>
</evidence>
<dbReference type="Pfam" id="PF13462">
    <property type="entry name" value="Thioredoxin_4"/>
    <property type="match status" value="1"/>
</dbReference>
<dbReference type="SUPFAM" id="SSF52833">
    <property type="entry name" value="Thioredoxin-like"/>
    <property type="match status" value="1"/>
</dbReference>
<reference evidence="8 9" key="1">
    <citation type="submission" date="2016-06" db="EMBL/GenBank/DDBJ databases">
        <authorList>
            <person name="Kjaerup R.B."/>
            <person name="Dalgaard T.S."/>
            <person name="Juul-Madsen H.R."/>
        </authorList>
    </citation>
    <scope>NUCLEOTIDE SEQUENCE [LARGE SCALE GENOMIC DNA]</scope>
    <source>
        <strain evidence="8 9">1245752.6</strain>
    </source>
</reference>
<evidence type="ECO:0000256" key="6">
    <source>
        <dbReference type="SAM" id="Phobius"/>
    </source>
</evidence>
<evidence type="ECO:0000313" key="9">
    <source>
        <dbReference type="Proteomes" id="UP000093757"/>
    </source>
</evidence>
<keyword evidence="4" id="KW-1015">Disulfide bond</keyword>
<dbReference type="GO" id="GO:0016491">
    <property type="term" value="F:oxidoreductase activity"/>
    <property type="evidence" value="ECO:0007669"/>
    <property type="project" value="UniProtKB-KW"/>
</dbReference>
<accession>A0A1A6BEX9</accession>
<evidence type="ECO:0000259" key="7">
    <source>
        <dbReference type="Pfam" id="PF13462"/>
    </source>
</evidence>
<keyword evidence="5" id="KW-0676">Redox-active center</keyword>
<organism evidence="8 9">
    <name type="scientific">Mycobacterium gordonae</name>
    <dbReference type="NCBI Taxonomy" id="1778"/>
    <lineage>
        <taxon>Bacteria</taxon>
        <taxon>Bacillati</taxon>
        <taxon>Actinomycetota</taxon>
        <taxon>Actinomycetes</taxon>
        <taxon>Mycobacteriales</taxon>
        <taxon>Mycobacteriaceae</taxon>
        <taxon>Mycobacterium</taxon>
    </lineage>
</organism>
<feature type="transmembrane region" description="Helical" evidence="6">
    <location>
        <begin position="25"/>
        <end position="46"/>
    </location>
</feature>
<feature type="domain" description="Thioredoxin-like fold" evidence="7">
    <location>
        <begin position="77"/>
        <end position="238"/>
    </location>
</feature>
<evidence type="ECO:0000256" key="3">
    <source>
        <dbReference type="ARBA" id="ARBA00023002"/>
    </source>
</evidence>
<dbReference type="AlphaFoldDB" id="A0A1A6BEX9"/>
<comment type="similarity">
    <text evidence="1">Belongs to the thioredoxin family. DsbA subfamily.</text>
</comment>
<dbReference type="EMBL" id="MAEM01000326">
    <property type="protein sequence ID" value="OBS00942.1"/>
    <property type="molecule type" value="Genomic_DNA"/>
</dbReference>
<keyword evidence="3" id="KW-0560">Oxidoreductase</keyword>
<keyword evidence="2" id="KW-0732">Signal</keyword>
<dbReference type="Gene3D" id="3.40.30.10">
    <property type="entry name" value="Glutaredoxin"/>
    <property type="match status" value="1"/>
</dbReference>
<evidence type="ECO:0000256" key="5">
    <source>
        <dbReference type="ARBA" id="ARBA00023284"/>
    </source>
</evidence>
<gene>
    <name evidence="8" type="ORF">A9W98_22445</name>
</gene>
<dbReference type="RefSeq" id="WP_065134756.1">
    <property type="nucleotide sequence ID" value="NZ_MAEM01000326.1"/>
</dbReference>
<comment type="caution">
    <text evidence="8">The sequence shown here is derived from an EMBL/GenBank/DDBJ whole genome shotgun (WGS) entry which is preliminary data.</text>
</comment>
<evidence type="ECO:0000256" key="2">
    <source>
        <dbReference type="ARBA" id="ARBA00022729"/>
    </source>
</evidence>